<sequence>MYLRTLVLAAMAMLLCACGPEVGSEEWCKDMTKKKQQDLSMEEGQAFMKHCVMNKIEVPGM</sequence>
<dbReference type="eggNOG" id="ENOG5031UK8">
    <property type="taxonomic scope" value="Bacteria"/>
</dbReference>
<dbReference type="HOGENOM" id="CLU_204001_0_0_6"/>
<evidence type="ECO:0000256" key="1">
    <source>
        <dbReference type="SAM" id="SignalP"/>
    </source>
</evidence>
<reference evidence="2 3" key="1">
    <citation type="journal article" date="2009" name="PLoS ONE">
        <title>The complete genome of Teredinibacter turnerae T7901: an intracellular endosymbiont of marine wood-boring bivalves (shipworms).</title>
        <authorList>
            <person name="Yang J.C."/>
            <person name="Madupu R."/>
            <person name="Durkin A.S."/>
            <person name="Ekborg N.A."/>
            <person name="Pedamallu C.S."/>
            <person name="Hostetler J.B."/>
            <person name="Radune D."/>
            <person name="Toms B.S."/>
            <person name="Henrissat B."/>
            <person name="Coutinho P.M."/>
            <person name="Schwarz S."/>
            <person name="Field L."/>
            <person name="Trindade-Silva A.E."/>
            <person name="Soares C.A.G."/>
            <person name="Elshahawi S."/>
            <person name="Hanora A."/>
            <person name="Schmidt E.W."/>
            <person name="Haygood M.G."/>
            <person name="Posfai J."/>
            <person name="Benner J."/>
            <person name="Madinger C."/>
            <person name="Nove J."/>
            <person name="Anton B."/>
            <person name="Chaudhary K."/>
            <person name="Foster J."/>
            <person name="Holman A."/>
            <person name="Kumar S."/>
            <person name="Lessard P.A."/>
            <person name="Luyten Y.A."/>
            <person name="Slatko B."/>
            <person name="Wood N."/>
            <person name="Wu B."/>
            <person name="Teplitski M."/>
            <person name="Mougous J.D."/>
            <person name="Ward N."/>
            <person name="Eisen J.A."/>
            <person name="Badger J.H."/>
            <person name="Distel D.L."/>
        </authorList>
    </citation>
    <scope>NUCLEOTIDE SEQUENCE [LARGE SCALE GENOMIC DNA]</scope>
    <source>
        <strain evidence="3">ATCC 39867 / T7901</strain>
    </source>
</reference>
<dbReference type="RefSeq" id="WP_015820396.1">
    <property type="nucleotide sequence ID" value="NC_012997.1"/>
</dbReference>
<organism evidence="2 3">
    <name type="scientific">Teredinibacter turnerae (strain ATCC 39867 / T7901)</name>
    <dbReference type="NCBI Taxonomy" id="377629"/>
    <lineage>
        <taxon>Bacteria</taxon>
        <taxon>Pseudomonadati</taxon>
        <taxon>Pseudomonadota</taxon>
        <taxon>Gammaproteobacteria</taxon>
        <taxon>Cellvibrionales</taxon>
        <taxon>Cellvibrionaceae</taxon>
        <taxon>Teredinibacter</taxon>
    </lineage>
</organism>
<dbReference type="PROSITE" id="PS51257">
    <property type="entry name" value="PROKAR_LIPOPROTEIN"/>
    <property type="match status" value="1"/>
</dbReference>
<dbReference type="AlphaFoldDB" id="C5BP77"/>
<dbReference type="KEGG" id="ttu:TERTU_3097"/>
<dbReference type="Pfam" id="PF11216">
    <property type="entry name" value="DUF3012"/>
    <property type="match status" value="1"/>
</dbReference>
<keyword evidence="2" id="KW-0449">Lipoprotein</keyword>
<dbReference type="EMBL" id="CP001614">
    <property type="protein sequence ID" value="ACR14280.1"/>
    <property type="molecule type" value="Genomic_DNA"/>
</dbReference>
<evidence type="ECO:0000313" key="3">
    <source>
        <dbReference type="Proteomes" id="UP000009080"/>
    </source>
</evidence>
<dbReference type="InterPro" id="IPR021379">
    <property type="entry name" value="DUF3012"/>
</dbReference>
<proteinExistence type="predicted"/>
<gene>
    <name evidence="2" type="ordered locus">TERTU_3097</name>
</gene>
<feature type="signal peptide" evidence="1">
    <location>
        <begin position="1"/>
        <end position="23"/>
    </location>
</feature>
<feature type="chain" id="PRO_5002947066" evidence="1">
    <location>
        <begin position="24"/>
        <end position="61"/>
    </location>
</feature>
<dbReference type="OrthoDB" id="5706709at2"/>
<keyword evidence="3" id="KW-1185">Reference proteome</keyword>
<evidence type="ECO:0000313" key="2">
    <source>
        <dbReference type="EMBL" id="ACR14280.1"/>
    </source>
</evidence>
<accession>C5BP77</accession>
<keyword evidence="1" id="KW-0732">Signal</keyword>
<protein>
    <submittedName>
        <fullName evidence="2">Lipoprotein</fullName>
    </submittedName>
</protein>
<dbReference type="Proteomes" id="UP000009080">
    <property type="component" value="Chromosome"/>
</dbReference>
<name>C5BP77_TERTT</name>